<protein>
    <submittedName>
        <fullName evidence="1">Uncharacterized protein</fullName>
    </submittedName>
</protein>
<reference evidence="1 2" key="1">
    <citation type="submission" date="2016-10" db="EMBL/GenBank/DDBJ databases">
        <authorList>
            <person name="Varghese N."/>
            <person name="Submissions S."/>
        </authorList>
    </citation>
    <scope>NUCLEOTIDE SEQUENCE [LARGE SCALE GENOMIC DNA]</scope>
    <source>
        <strain evidence="1 2">DSM 18839</strain>
    </source>
</reference>
<evidence type="ECO:0000313" key="1">
    <source>
        <dbReference type="EMBL" id="SDG59382.1"/>
    </source>
</evidence>
<dbReference type="EMBL" id="FNBW01000029">
    <property type="protein sequence ID" value="SDG59382.1"/>
    <property type="molecule type" value="Genomic_DNA"/>
</dbReference>
<dbReference type="Proteomes" id="UP000198615">
    <property type="component" value="Unassembled WGS sequence"/>
</dbReference>
<sequence>MLAKATESDALTDKLSDNFEMGPAVNLKADDVVQIEAALRDLIWRVEYVRLLMQRSDAFSAADEIVTLLDTADARRILQLPDTPLSGDAKTVDEIVGRIE</sequence>
<keyword evidence="2" id="KW-1185">Reference proteome</keyword>
<organism evidence="1 2">
    <name type="scientific">Thalassobaculum litoreum DSM 18839</name>
    <dbReference type="NCBI Taxonomy" id="1123362"/>
    <lineage>
        <taxon>Bacteria</taxon>
        <taxon>Pseudomonadati</taxon>
        <taxon>Pseudomonadota</taxon>
        <taxon>Alphaproteobacteria</taxon>
        <taxon>Rhodospirillales</taxon>
        <taxon>Thalassobaculaceae</taxon>
        <taxon>Thalassobaculum</taxon>
    </lineage>
</organism>
<proteinExistence type="predicted"/>
<gene>
    <name evidence="1" type="ORF">SAMN05660686_04964</name>
</gene>
<evidence type="ECO:0000313" key="2">
    <source>
        <dbReference type="Proteomes" id="UP000198615"/>
    </source>
</evidence>
<comment type="caution">
    <text evidence="1">The sequence shown here is derived from an EMBL/GenBank/DDBJ whole genome shotgun (WGS) entry which is preliminary data.</text>
</comment>
<name>A0A8G2F0C7_9PROT</name>
<accession>A0A8G2F0C7</accession>
<dbReference type="AlphaFoldDB" id="A0A8G2F0C7"/>